<comment type="caution">
    <text evidence="1">The sequence shown here is derived from an EMBL/GenBank/DDBJ whole genome shotgun (WGS) entry which is preliminary data.</text>
</comment>
<name>A0AAE0T2Q7_9BIVA</name>
<keyword evidence="2" id="KW-1185">Reference proteome</keyword>
<evidence type="ECO:0000313" key="1">
    <source>
        <dbReference type="EMBL" id="KAK3602631.1"/>
    </source>
</evidence>
<gene>
    <name evidence="1" type="ORF">CHS0354_034217</name>
</gene>
<sequence>MRIERTSADYAATSTPEMTWLRKTRSIVLTLTPSRSALSFLKLRKKTTFLPLHLVINERLQEGQG</sequence>
<organism evidence="1 2">
    <name type="scientific">Potamilus streckersoni</name>
    <dbReference type="NCBI Taxonomy" id="2493646"/>
    <lineage>
        <taxon>Eukaryota</taxon>
        <taxon>Metazoa</taxon>
        <taxon>Spiralia</taxon>
        <taxon>Lophotrochozoa</taxon>
        <taxon>Mollusca</taxon>
        <taxon>Bivalvia</taxon>
        <taxon>Autobranchia</taxon>
        <taxon>Heteroconchia</taxon>
        <taxon>Palaeoheterodonta</taxon>
        <taxon>Unionida</taxon>
        <taxon>Unionoidea</taxon>
        <taxon>Unionidae</taxon>
        <taxon>Ambleminae</taxon>
        <taxon>Lampsilini</taxon>
        <taxon>Potamilus</taxon>
    </lineage>
</organism>
<reference evidence="1" key="2">
    <citation type="journal article" date="2021" name="Genome Biol. Evol.">
        <title>Developing a high-quality reference genome for a parasitic bivalve with doubly uniparental inheritance (Bivalvia: Unionida).</title>
        <authorList>
            <person name="Smith C.H."/>
        </authorList>
    </citation>
    <scope>NUCLEOTIDE SEQUENCE</scope>
    <source>
        <strain evidence="1">CHS0354</strain>
        <tissue evidence="1">Mantle</tissue>
    </source>
</reference>
<dbReference type="EMBL" id="JAEAOA010002001">
    <property type="protein sequence ID" value="KAK3602631.1"/>
    <property type="molecule type" value="Genomic_DNA"/>
</dbReference>
<reference evidence="1" key="3">
    <citation type="submission" date="2023-05" db="EMBL/GenBank/DDBJ databases">
        <authorList>
            <person name="Smith C.H."/>
        </authorList>
    </citation>
    <scope>NUCLEOTIDE SEQUENCE</scope>
    <source>
        <strain evidence="1">CHS0354</strain>
        <tissue evidence="1">Mantle</tissue>
    </source>
</reference>
<dbReference type="Proteomes" id="UP001195483">
    <property type="component" value="Unassembled WGS sequence"/>
</dbReference>
<proteinExistence type="predicted"/>
<dbReference type="AlphaFoldDB" id="A0AAE0T2Q7"/>
<evidence type="ECO:0000313" key="2">
    <source>
        <dbReference type="Proteomes" id="UP001195483"/>
    </source>
</evidence>
<accession>A0AAE0T2Q7</accession>
<reference evidence="1" key="1">
    <citation type="journal article" date="2021" name="Genome Biol. Evol.">
        <title>A High-Quality Reference Genome for a Parasitic Bivalve with Doubly Uniparental Inheritance (Bivalvia: Unionida).</title>
        <authorList>
            <person name="Smith C.H."/>
        </authorList>
    </citation>
    <scope>NUCLEOTIDE SEQUENCE</scope>
    <source>
        <strain evidence="1">CHS0354</strain>
    </source>
</reference>
<protein>
    <submittedName>
        <fullName evidence="1">Uncharacterized protein</fullName>
    </submittedName>
</protein>